<evidence type="ECO:0000313" key="5">
    <source>
        <dbReference type="Proteomes" id="UP000217265"/>
    </source>
</evidence>
<dbReference type="RefSeq" id="WP_096057279.1">
    <property type="nucleotide sequence ID" value="NZ_CP023344.1"/>
</dbReference>
<dbReference type="KEGG" id="vbh:CMV30_17805"/>
<organism evidence="4 5">
    <name type="scientific">Nibricoccus aquaticus</name>
    <dbReference type="NCBI Taxonomy" id="2576891"/>
    <lineage>
        <taxon>Bacteria</taxon>
        <taxon>Pseudomonadati</taxon>
        <taxon>Verrucomicrobiota</taxon>
        <taxon>Opitutia</taxon>
        <taxon>Opitutales</taxon>
        <taxon>Opitutaceae</taxon>
        <taxon>Nibricoccus</taxon>
    </lineage>
</organism>
<dbReference type="SUPFAM" id="SSF51679">
    <property type="entry name" value="Bacterial luciferase-like"/>
    <property type="match status" value="1"/>
</dbReference>
<feature type="domain" description="Luciferase-like" evidence="3">
    <location>
        <begin position="6"/>
        <end position="302"/>
    </location>
</feature>
<dbReference type="PANTHER" id="PTHR30137:SF6">
    <property type="entry name" value="LUCIFERASE-LIKE MONOOXYGENASE"/>
    <property type="match status" value="1"/>
</dbReference>
<evidence type="ECO:0000259" key="3">
    <source>
        <dbReference type="Pfam" id="PF00296"/>
    </source>
</evidence>
<dbReference type="CDD" id="cd00347">
    <property type="entry name" value="Flavin_utilizing_monoxygenases"/>
    <property type="match status" value="1"/>
</dbReference>
<proteinExistence type="predicted"/>
<dbReference type="InterPro" id="IPR036661">
    <property type="entry name" value="Luciferase-like_sf"/>
</dbReference>
<dbReference type="InterPro" id="IPR019949">
    <property type="entry name" value="CmoO-like"/>
</dbReference>
<dbReference type="OrthoDB" id="9780518at2"/>
<dbReference type="Gene3D" id="3.20.20.30">
    <property type="entry name" value="Luciferase-like domain"/>
    <property type="match status" value="1"/>
</dbReference>
<dbReference type="InterPro" id="IPR050766">
    <property type="entry name" value="Bact_Lucif_Oxidored"/>
</dbReference>
<dbReference type="AlphaFoldDB" id="A0A290QEJ5"/>
<gene>
    <name evidence="4" type="ORF">CMV30_17805</name>
</gene>
<accession>A0A290QEJ5</accession>
<dbReference type="Proteomes" id="UP000217265">
    <property type="component" value="Chromosome"/>
</dbReference>
<dbReference type="InterPro" id="IPR011251">
    <property type="entry name" value="Luciferase-like_dom"/>
</dbReference>
<dbReference type="GO" id="GO:0005829">
    <property type="term" value="C:cytosol"/>
    <property type="evidence" value="ECO:0007669"/>
    <property type="project" value="TreeGrafter"/>
</dbReference>
<dbReference type="FunFam" id="3.20.20.30:FF:000002">
    <property type="entry name" value="LLM class flavin-dependent oxidoreductase"/>
    <property type="match status" value="1"/>
</dbReference>
<evidence type="ECO:0000256" key="1">
    <source>
        <dbReference type="ARBA" id="ARBA00007789"/>
    </source>
</evidence>
<protein>
    <recommendedName>
        <fullName evidence="2">Luciferase-like monooxygenase</fullName>
    </recommendedName>
</protein>
<dbReference type="PANTHER" id="PTHR30137">
    <property type="entry name" value="LUCIFERASE-LIKE MONOOXYGENASE"/>
    <property type="match status" value="1"/>
</dbReference>
<sequence length="342" mass="36808">MVPLSVLDLSPITQGSDATQALRNSLDLARHSERLGYKRFWLAEHHSMPGIASAATAVAIGYVAGGTKTIRVGSGGIMLPNHSPLVIAEQFGTLDALYPGRIDLGLGRAPGSDQRTARALRRERANTSADTFPQDVLELQGYFQPAMSGQSVRAIPGEGRDVPIWLLGSSLFSAQLAAALGLPYAFAGHFAPDSMLEALAIYRREFKPSEQLAESYAMVGVGVVAAETDVEAERLATSLQQQFVSLHRGVPGQLQPPVDDLESVATPQEVASVRHTLREAIVGSRLTVKRRLEKLLQRTGVDEIIATSHIFDHAARLRSYEILAAVRDELAEKTTGVSVAAR</sequence>
<dbReference type="Pfam" id="PF00296">
    <property type="entry name" value="Bac_luciferase"/>
    <property type="match status" value="1"/>
</dbReference>
<dbReference type="GO" id="GO:0016705">
    <property type="term" value="F:oxidoreductase activity, acting on paired donors, with incorporation or reduction of molecular oxygen"/>
    <property type="evidence" value="ECO:0007669"/>
    <property type="project" value="InterPro"/>
</dbReference>
<dbReference type="EMBL" id="CP023344">
    <property type="protein sequence ID" value="ATC65650.1"/>
    <property type="molecule type" value="Genomic_DNA"/>
</dbReference>
<reference evidence="4 5" key="1">
    <citation type="submission" date="2017-09" db="EMBL/GenBank/DDBJ databases">
        <title>Complete genome sequence of Verrucomicrobial strain HZ-65, isolated from freshwater.</title>
        <authorList>
            <person name="Choi A."/>
        </authorList>
    </citation>
    <scope>NUCLEOTIDE SEQUENCE [LARGE SCALE GENOMIC DNA]</scope>
    <source>
        <strain evidence="4 5">HZ-65</strain>
    </source>
</reference>
<keyword evidence="5" id="KW-1185">Reference proteome</keyword>
<evidence type="ECO:0000256" key="2">
    <source>
        <dbReference type="ARBA" id="ARBA00074555"/>
    </source>
</evidence>
<comment type="similarity">
    <text evidence="1">To bacterial alkanal monooxygenase alpha and beta chains.</text>
</comment>
<name>A0A290QEJ5_9BACT</name>
<evidence type="ECO:0000313" key="4">
    <source>
        <dbReference type="EMBL" id="ATC65650.1"/>
    </source>
</evidence>
<dbReference type="NCBIfam" id="TIGR03558">
    <property type="entry name" value="oxido_grp_1"/>
    <property type="match status" value="1"/>
</dbReference>